<protein>
    <recommendedName>
        <fullName evidence="8">Rhodopsin domain-containing protein</fullName>
    </recommendedName>
</protein>
<evidence type="ECO:0000256" key="3">
    <source>
        <dbReference type="ARBA" id="ARBA00022989"/>
    </source>
</evidence>
<comment type="subcellular location">
    <subcellularLocation>
        <location evidence="1">Membrane</location>
        <topology evidence="1">Multi-pass membrane protein</topology>
    </subcellularLocation>
</comment>
<sequence>MAFDYFANPPPGIDLSESRTTSNNAIGIVLFVLSFVFVALRLLTRLRLKREVLGLDDYLMFLGLALNAGNLACCIAGGFFGLGKHIWSLGPYEMRQITIITFAYVYIYTWSLCVIKFSILALYRRIFGMTWLGWFCVVLTAGYLITNHVVLPLYTRPLHYYWNQWYGGEGVVLVNEAKFYLGIGIINLFGDICILTIPVQSVLKLNMGRSQKVAVILTFLLGSFVCFASLYRIITIVHLVNTTDISWAKSDVFIWSSVEPSVGIISGCLPTLRPLLLQVTDVLSRSLPSTLKGSHHMESPAHSLDPLETISKKRTRKIKVNDTLEGTTVTQTEIRTDRKSWMRSNKDHEPWGRSRLDEDEIGLTTTHVHGECPNAGRKASSEVRISESPPNDRRERGITLTREFEWDERKQSPVPRK</sequence>
<dbReference type="GO" id="GO:0016020">
    <property type="term" value="C:membrane"/>
    <property type="evidence" value="ECO:0007669"/>
    <property type="project" value="UniProtKB-SubCell"/>
</dbReference>
<evidence type="ECO:0000313" key="9">
    <source>
        <dbReference type="EMBL" id="OAG13997.1"/>
    </source>
</evidence>
<evidence type="ECO:0000256" key="4">
    <source>
        <dbReference type="ARBA" id="ARBA00023136"/>
    </source>
</evidence>
<feature type="region of interest" description="Disordered" evidence="6">
    <location>
        <begin position="365"/>
        <end position="417"/>
    </location>
</feature>
<dbReference type="RefSeq" id="XP_018379418.1">
    <property type="nucleotide sequence ID" value="XM_018535935.1"/>
</dbReference>
<keyword evidence="4 7" id="KW-0472">Membrane</keyword>
<dbReference type="OMA" id="DDEMCLT"/>
<dbReference type="AlphaFoldDB" id="A0A177D3Z3"/>
<dbReference type="EMBL" id="KV441504">
    <property type="protein sequence ID" value="OAG13997.1"/>
    <property type="molecule type" value="Genomic_DNA"/>
</dbReference>
<dbReference type="Proteomes" id="UP000077248">
    <property type="component" value="Unassembled WGS sequence"/>
</dbReference>
<accession>A0A177D3Z3</accession>
<evidence type="ECO:0000259" key="8">
    <source>
        <dbReference type="Pfam" id="PF20684"/>
    </source>
</evidence>
<feature type="transmembrane region" description="Helical" evidence="7">
    <location>
        <begin position="97"/>
        <end position="119"/>
    </location>
</feature>
<dbReference type="GeneID" id="29121529"/>
<evidence type="ECO:0000256" key="6">
    <source>
        <dbReference type="SAM" id="MobiDB-lite"/>
    </source>
</evidence>
<feature type="transmembrane region" description="Helical" evidence="7">
    <location>
        <begin position="25"/>
        <end position="46"/>
    </location>
</feature>
<evidence type="ECO:0000256" key="5">
    <source>
        <dbReference type="ARBA" id="ARBA00038359"/>
    </source>
</evidence>
<keyword evidence="2 7" id="KW-0812">Transmembrane</keyword>
<feature type="transmembrane region" description="Helical" evidence="7">
    <location>
        <begin position="131"/>
        <end position="154"/>
    </location>
</feature>
<feature type="transmembrane region" description="Helical" evidence="7">
    <location>
        <begin position="58"/>
        <end position="82"/>
    </location>
</feature>
<evidence type="ECO:0000256" key="2">
    <source>
        <dbReference type="ARBA" id="ARBA00022692"/>
    </source>
</evidence>
<dbReference type="Pfam" id="PF20684">
    <property type="entry name" value="Fung_rhodopsin"/>
    <property type="match status" value="1"/>
</dbReference>
<feature type="transmembrane region" description="Helical" evidence="7">
    <location>
        <begin position="213"/>
        <end position="234"/>
    </location>
</feature>
<name>A0A177D3Z3_ALTAL</name>
<feature type="compositionally biased region" description="Basic and acidic residues" evidence="6">
    <location>
        <begin position="379"/>
        <end position="411"/>
    </location>
</feature>
<organism evidence="9 10">
    <name type="scientific">Alternaria alternata</name>
    <name type="common">Alternaria rot fungus</name>
    <name type="synonym">Torula alternata</name>
    <dbReference type="NCBI Taxonomy" id="5599"/>
    <lineage>
        <taxon>Eukaryota</taxon>
        <taxon>Fungi</taxon>
        <taxon>Dikarya</taxon>
        <taxon>Ascomycota</taxon>
        <taxon>Pezizomycotina</taxon>
        <taxon>Dothideomycetes</taxon>
        <taxon>Pleosporomycetidae</taxon>
        <taxon>Pleosporales</taxon>
        <taxon>Pleosporineae</taxon>
        <taxon>Pleosporaceae</taxon>
        <taxon>Alternaria</taxon>
        <taxon>Alternaria sect. Alternaria</taxon>
        <taxon>Alternaria alternata complex</taxon>
    </lineage>
</organism>
<gene>
    <name evidence="9" type="ORF">CC77DRAFT_976259</name>
</gene>
<dbReference type="PANTHER" id="PTHR33048:SF163">
    <property type="entry name" value="INTEGRAL MEMBRANE PROTEIN (AFU_ORTHOLOGUE AFUA_8G05510)"/>
    <property type="match status" value="1"/>
</dbReference>
<evidence type="ECO:0000313" key="10">
    <source>
        <dbReference type="Proteomes" id="UP000077248"/>
    </source>
</evidence>
<feature type="transmembrane region" description="Helical" evidence="7">
    <location>
        <begin position="179"/>
        <end position="201"/>
    </location>
</feature>
<dbReference type="InterPro" id="IPR052337">
    <property type="entry name" value="SAT4-like"/>
</dbReference>
<dbReference type="KEGG" id="aalt:CC77DRAFT_976259"/>
<dbReference type="PANTHER" id="PTHR33048">
    <property type="entry name" value="PTH11-LIKE INTEGRAL MEMBRANE PROTEIN (AFU_ORTHOLOGUE AFUA_5G11245)"/>
    <property type="match status" value="1"/>
</dbReference>
<reference evidence="9 10" key="1">
    <citation type="submission" date="2016-05" db="EMBL/GenBank/DDBJ databases">
        <title>Comparative analysis of secretome profiles of manganese(II)-oxidizing ascomycete fungi.</title>
        <authorList>
            <consortium name="DOE Joint Genome Institute"/>
            <person name="Zeiner C.A."/>
            <person name="Purvine S.O."/>
            <person name="Zink E.M."/>
            <person name="Wu S."/>
            <person name="Pasa-Tolic L."/>
            <person name="Chaput D.L."/>
            <person name="Haridas S."/>
            <person name="Grigoriev I.V."/>
            <person name="Santelli C.M."/>
            <person name="Hansel C.M."/>
        </authorList>
    </citation>
    <scope>NUCLEOTIDE SEQUENCE [LARGE SCALE GENOMIC DNA]</scope>
    <source>
        <strain evidence="9 10">SRC1lrK2f</strain>
    </source>
</reference>
<keyword evidence="3 7" id="KW-1133">Transmembrane helix</keyword>
<dbReference type="InterPro" id="IPR049326">
    <property type="entry name" value="Rhodopsin_dom_fungi"/>
</dbReference>
<keyword evidence="10" id="KW-1185">Reference proteome</keyword>
<feature type="domain" description="Rhodopsin" evidence="8">
    <location>
        <begin position="40"/>
        <end position="276"/>
    </location>
</feature>
<comment type="similarity">
    <text evidence="5">Belongs to the SAT4 family.</text>
</comment>
<proteinExistence type="inferred from homology"/>
<evidence type="ECO:0000256" key="1">
    <source>
        <dbReference type="ARBA" id="ARBA00004141"/>
    </source>
</evidence>
<dbReference type="VEuPathDB" id="FungiDB:CC77DRAFT_976259"/>
<evidence type="ECO:0000256" key="7">
    <source>
        <dbReference type="SAM" id="Phobius"/>
    </source>
</evidence>